<evidence type="ECO:0000313" key="1">
    <source>
        <dbReference type="EMBL" id="ACK71008.1"/>
    </source>
</evidence>
<dbReference type="EMBL" id="CP001291">
    <property type="protein sequence ID" value="ACK71008.1"/>
    <property type="molecule type" value="Genomic_DNA"/>
</dbReference>
<dbReference type="HOGENOM" id="CLU_1802923_0_0_3"/>
<dbReference type="AlphaFoldDB" id="B7KKN9"/>
<protein>
    <submittedName>
        <fullName evidence="1">Uncharacterized protein</fullName>
    </submittedName>
</protein>
<dbReference type="RefSeq" id="WP_015954611.1">
    <property type="nucleotide sequence ID" value="NC_011729.1"/>
</dbReference>
<organism evidence="1 2">
    <name type="scientific">Gloeothece citriformis (strain PCC 7424)</name>
    <name type="common">Cyanothece sp. (strain PCC 7424)</name>
    <dbReference type="NCBI Taxonomy" id="65393"/>
    <lineage>
        <taxon>Bacteria</taxon>
        <taxon>Bacillati</taxon>
        <taxon>Cyanobacteriota</taxon>
        <taxon>Cyanophyceae</taxon>
        <taxon>Oscillatoriophycideae</taxon>
        <taxon>Chroococcales</taxon>
        <taxon>Aphanothecaceae</taxon>
        <taxon>Gloeothece</taxon>
        <taxon>Gloeothece citriformis</taxon>
    </lineage>
</organism>
<dbReference type="OrthoDB" id="582206at2"/>
<dbReference type="Proteomes" id="UP000002384">
    <property type="component" value="Chromosome"/>
</dbReference>
<proteinExistence type="predicted"/>
<keyword evidence="2" id="KW-1185">Reference proteome</keyword>
<evidence type="ECO:0000313" key="2">
    <source>
        <dbReference type="Proteomes" id="UP000002384"/>
    </source>
</evidence>
<reference evidence="2" key="1">
    <citation type="journal article" date="2011" name="MBio">
        <title>Novel metabolic attributes of the genus Cyanothece, comprising a group of unicellular nitrogen-fixing Cyanobacteria.</title>
        <authorList>
            <person name="Bandyopadhyay A."/>
            <person name="Elvitigala T."/>
            <person name="Welsh E."/>
            <person name="Stockel J."/>
            <person name="Liberton M."/>
            <person name="Min H."/>
            <person name="Sherman L.A."/>
            <person name="Pakrasi H.B."/>
        </authorList>
    </citation>
    <scope>NUCLEOTIDE SEQUENCE [LARGE SCALE GENOMIC DNA]</scope>
    <source>
        <strain evidence="2">PCC 7424</strain>
    </source>
</reference>
<sequence>MINKNLASLVKKHPQLKNFLEKGNFLTGYTDGGLHGQMINVFVFRCSWQHFCVQAKAIGSLPAGEVLVVTDSFDGNLTNDWKAYSLKDEKSSLMKSTSLNHQSHNRSNMTSLAVEMAHKQHRHQKISSRI</sequence>
<gene>
    <name evidence="1" type="ordered locus">PCC7424_2594</name>
</gene>
<accession>B7KKN9</accession>
<dbReference type="KEGG" id="cyc:PCC7424_2594"/>
<dbReference type="eggNOG" id="ENOG5030QTP">
    <property type="taxonomic scope" value="Bacteria"/>
</dbReference>
<name>B7KKN9_GLOC7</name>